<evidence type="ECO:0000259" key="4">
    <source>
        <dbReference type="Pfam" id="PF05649"/>
    </source>
</evidence>
<gene>
    <name evidence="5" type="ORF">HPB51_021770</name>
</gene>
<reference evidence="5" key="2">
    <citation type="submission" date="2021-09" db="EMBL/GenBank/DDBJ databases">
        <authorList>
            <person name="Jia N."/>
            <person name="Wang J."/>
            <person name="Shi W."/>
            <person name="Du L."/>
            <person name="Sun Y."/>
            <person name="Zhan W."/>
            <person name="Jiang J."/>
            <person name="Wang Q."/>
            <person name="Zhang B."/>
            <person name="Ji P."/>
            <person name="Sakyi L.B."/>
            <person name="Cui X."/>
            <person name="Yuan T."/>
            <person name="Jiang B."/>
            <person name="Yang W."/>
            <person name="Lam T.T.-Y."/>
            <person name="Chang Q."/>
            <person name="Ding S."/>
            <person name="Wang X."/>
            <person name="Zhu J."/>
            <person name="Ruan X."/>
            <person name="Zhao L."/>
            <person name="Wei J."/>
            <person name="Que T."/>
            <person name="Du C."/>
            <person name="Cheng J."/>
            <person name="Dai P."/>
            <person name="Han X."/>
            <person name="Huang E."/>
            <person name="Gao Y."/>
            <person name="Liu J."/>
            <person name="Shao H."/>
            <person name="Ye R."/>
            <person name="Li L."/>
            <person name="Wei W."/>
            <person name="Wang X."/>
            <person name="Wang C."/>
            <person name="Huo Q."/>
            <person name="Li W."/>
            <person name="Guo W."/>
            <person name="Chen H."/>
            <person name="Chen S."/>
            <person name="Zhou L."/>
            <person name="Zhou L."/>
            <person name="Ni X."/>
            <person name="Tian J."/>
            <person name="Zhou Y."/>
            <person name="Sheng Y."/>
            <person name="Liu T."/>
            <person name="Pan Y."/>
            <person name="Xia L."/>
            <person name="Li J."/>
            <person name="Zhao F."/>
            <person name="Cao W."/>
        </authorList>
    </citation>
    <scope>NUCLEOTIDE SEQUENCE</scope>
    <source>
        <strain evidence="5">Rmic-2018</strain>
        <tissue evidence="5">Larvae</tissue>
    </source>
</reference>
<dbReference type="Pfam" id="PF05649">
    <property type="entry name" value="Peptidase_M13_N"/>
    <property type="match status" value="1"/>
</dbReference>
<dbReference type="PANTHER" id="PTHR11733">
    <property type="entry name" value="ZINC METALLOPROTEASE FAMILY M13 NEPRILYSIN-RELATED"/>
    <property type="match status" value="1"/>
</dbReference>
<keyword evidence="3" id="KW-0472">Membrane</keyword>
<organism evidence="5 6">
    <name type="scientific">Rhipicephalus microplus</name>
    <name type="common">Cattle tick</name>
    <name type="synonym">Boophilus microplus</name>
    <dbReference type="NCBI Taxonomy" id="6941"/>
    <lineage>
        <taxon>Eukaryota</taxon>
        <taxon>Metazoa</taxon>
        <taxon>Ecdysozoa</taxon>
        <taxon>Arthropoda</taxon>
        <taxon>Chelicerata</taxon>
        <taxon>Arachnida</taxon>
        <taxon>Acari</taxon>
        <taxon>Parasitiformes</taxon>
        <taxon>Ixodida</taxon>
        <taxon>Ixodoidea</taxon>
        <taxon>Ixodidae</taxon>
        <taxon>Rhipicephalinae</taxon>
        <taxon>Rhipicephalus</taxon>
        <taxon>Boophilus</taxon>
    </lineage>
</organism>
<keyword evidence="3" id="KW-0812">Transmembrane</keyword>
<feature type="region of interest" description="Disordered" evidence="2">
    <location>
        <begin position="127"/>
        <end position="166"/>
    </location>
</feature>
<evidence type="ECO:0000313" key="6">
    <source>
        <dbReference type="Proteomes" id="UP000821866"/>
    </source>
</evidence>
<dbReference type="GO" id="GO:0016485">
    <property type="term" value="P:protein processing"/>
    <property type="evidence" value="ECO:0007669"/>
    <property type="project" value="TreeGrafter"/>
</dbReference>
<dbReference type="PANTHER" id="PTHR11733:SF241">
    <property type="entry name" value="GH26575P-RELATED"/>
    <property type="match status" value="1"/>
</dbReference>
<evidence type="ECO:0000313" key="5">
    <source>
        <dbReference type="EMBL" id="KAH8024149.1"/>
    </source>
</evidence>
<feature type="region of interest" description="Disordered" evidence="2">
    <location>
        <begin position="30"/>
        <end position="101"/>
    </location>
</feature>
<feature type="compositionally biased region" description="Basic and acidic residues" evidence="2">
    <location>
        <begin position="81"/>
        <end position="99"/>
    </location>
</feature>
<feature type="compositionally biased region" description="Polar residues" evidence="2">
    <location>
        <begin position="65"/>
        <end position="74"/>
    </location>
</feature>
<dbReference type="Proteomes" id="UP000821866">
    <property type="component" value="Chromosome 6"/>
</dbReference>
<comment type="caution">
    <text evidence="5">The sequence shown here is derived from an EMBL/GenBank/DDBJ whole genome shotgun (WGS) entry which is preliminary data.</text>
</comment>
<evidence type="ECO:0000256" key="2">
    <source>
        <dbReference type="SAM" id="MobiDB-lite"/>
    </source>
</evidence>
<keyword evidence="6" id="KW-1185">Reference proteome</keyword>
<sequence>MSELLMRITELETALATGQEKTRAMGVRLKPAEETLAKVDNGAADGENSRTPATRTAEKKEQASLEKTGTSATGILSIPLRKKESSGNSLDGRDADQADRAWPGEVVDMSTRDMSHWSSTMKQLHSTYRSTVSPSPRAETGYATPAGSEDIITEPNWTTGGDRNEDDIPSGVDVERGRWAACLSIVGTMVVVVALLLASLVVLSKLTGEWGSSRGSPTDTTEVTVLANYGASRHRHQKERGATCRTEACVAAADNVSLDTTTNPCVDLFGHVCNNWIKGGAGRLETSYTRSYRHTVDHAHQAALSRALHKILARKTGSRYRGLPDALKRLYRKCLKPKPEDGAELRSKLLDSAGVAPWPQPRRDTANAEDVSKVLGNAYYFTNEPVLLRMGVGADGLVFLSEPRLLLDGPAVTSDDVAKATATAFVSAGGQLPPPVDVNRVEKLLDSARSGDEIPPWNKTIRLPEVDPEADRQRSAKKPQAAWASWNLRTVIEEAFEPREAISDVVVRAPNYIDALPDLLKQLKEHEILNYLGLRTALLASRLLPEGPEKHLLCRLVDVDDAAPANTPAEHCVRLIAKYEPLLALHALANRSSLVTGLDVQSLLTFLHSQMTSLVRADALDTGSDLISARLADRADALPWVGLAPEWLNNATTRQAYIAKFYGQAALSSRDAAPAVFAWMQDKVVNEHLALNDPDQFVNARWTPGLLSTRCRLVLREEETVATGGGDGEDDDASKGFPEATLQVPRAALDLLWATHPSTAMLQVARVGVRAYEPVLRYLLRWLQRQQRSKRNRCSKWASSSPRHLDAALESRALSLALRAFLAWPGASELVLPGLEHLNAEQLFFVFYALNQCEANGSDVEQVLAARHKPVPRLHLVDHPIVLDDVDVEVANYHEGSSLRSLLQVFFHGFVDVLLYGGTR</sequence>
<dbReference type="VEuPathDB" id="VectorBase:LOC119171400"/>
<name>A0A9J6DPE3_RHIMP</name>
<comment type="similarity">
    <text evidence="1">Belongs to the peptidase M13 family.</text>
</comment>
<dbReference type="Gene3D" id="1.10.1380.10">
    <property type="entry name" value="Neutral endopeptidase , domain2"/>
    <property type="match status" value="1"/>
</dbReference>
<feature type="transmembrane region" description="Helical" evidence="3">
    <location>
        <begin position="179"/>
        <end position="203"/>
    </location>
</feature>
<evidence type="ECO:0000256" key="3">
    <source>
        <dbReference type="SAM" id="Phobius"/>
    </source>
</evidence>
<evidence type="ECO:0000256" key="1">
    <source>
        <dbReference type="ARBA" id="ARBA00007357"/>
    </source>
</evidence>
<dbReference type="EMBL" id="JABSTU010000008">
    <property type="protein sequence ID" value="KAH8024149.1"/>
    <property type="molecule type" value="Genomic_DNA"/>
</dbReference>
<dbReference type="GO" id="GO:0004222">
    <property type="term" value="F:metalloendopeptidase activity"/>
    <property type="evidence" value="ECO:0007669"/>
    <property type="project" value="InterPro"/>
</dbReference>
<dbReference type="InterPro" id="IPR042089">
    <property type="entry name" value="Peptidase_M13_dom_2"/>
</dbReference>
<dbReference type="GO" id="GO:0005886">
    <property type="term" value="C:plasma membrane"/>
    <property type="evidence" value="ECO:0007669"/>
    <property type="project" value="TreeGrafter"/>
</dbReference>
<dbReference type="PROSITE" id="PS51885">
    <property type="entry name" value="NEPRILYSIN"/>
    <property type="match status" value="1"/>
</dbReference>
<keyword evidence="3" id="KW-1133">Transmembrane helix</keyword>
<protein>
    <recommendedName>
        <fullName evidence="4">Peptidase M13 N-terminal domain-containing protein</fullName>
    </recommendedName>
</protein>
<proteinExistence type="inferred from homology"/>
<accession>A0A9J6DPE3</accession>
<dbReference type="InterPro" id="IPR000718">
    <property type="entry name" value="Peptidase_M13"/>
</dbReference>
<dbReference type="Gene3D" id="3.40.390.10">
    <property type="entry name" value="Collagenase (Catalytic Domain)"/>
    <property type="match status" value="1"/>
</dbReference>
<reference evidence="5" key="1">
    <citation type="journal article" date="2020" name="Cell">
        <title>Large-Scale Comparative Analyses of Tick Genomes Elucidate Their Genetic Diversity and Vector Capacities.</title>
        <authorList>
            <consortium name="Tick Genome and Microbiome Consortium (TIGMIC)"/>
            <person name="Jia N."/>
            <person name="Wang J."/>
            <person name="Shi W."/>
            <person name="Du L."/>
            <person name="Sun Y."/>
            <person name="Zhan W."/>
            <person name="Jiang J.F."/>
            <person name="Wang Q."/>
            <person name="Zhang B."/>
            <person name="Ji P."/>
            <person name="Bell-Sakyi L."/>
            <person name="Cui X.M."/>
            <person name="Yuan T.T."/>
            <person name="Jiang B.G."/>
            <person name="Yang W.F."/>
            <person name="Lam T.T."/>
            <person name="Chang Q.C."/>
            <person name="Ding S.J."/>
            <person name="Wang X.J."/>
            <person name="Zhu J.G."/>
            <person name="Ruan X.D."/>
            <person name="Zhao L."/>
            <person name="Wei J.T."/>
            <person name="Ye R.Z."/>
            <person name="Que T.C."/>
            <person name="Du C.H."/>
            <person name="Zhou Y.H."/>
            <person name="Cheng J.X."/>
            <person name="Dai P.F."/>
            <person name="Guo W.B."/>
            <person name="Han X.H."/>
            <person name="Huang E.J."/>
            <person name="Li L.F."/>
            <person name="Wei W."/>
            <person name="Gao Y.C."/>
            <person name="Liu J.Z."/>
            <person name="Shao H.Z."/>
            <person name="Wang X."/>
            <person name="Wang C.C."/>
            <person name="Yang T.C."/>
            <person name="Huo Q.B."/>
            <person name="Li W."/>
            <person name="Chen H.Y."/>
            <person name="Chen S.E."/>
            <person name="Zhou L.G."/>
            <person name="Ni X.B."/>
            <person name="Tian J.H."/>
            <person name="Sheng Y."/>
            <person name="Liu T."/>
            <person name="Pan Y.S."/>
            <person name="Xia L.Y."/>
            <person name="Li J."/>
            <person name="Zhao F."/>
            <person name="Cao W.C."/>
        </authorList>
    </citation>
    <scope>NUCLEOTIDE SEQUENCE</scope>
    <source>
        <strain evidence="5">Rmic-2018</strain>
    </source>
</reference>
<dbReference type="InterPro" id="IPR008753">
    <property type="entry name" value="Peptidase_M13_N"/>
</dbReference>
<dbReference type="AlphaFoldDB" id="A0A9J6DPE3"/>
<dbReference type="VEuPathDB" id="VectorBase:LOC119172668"/>
<feature type="domain" description="Peptidase M13 N-terminal" evidence="4">
    <location>
        <begin position="264"/>
        <end position="546"/>
    </location>
</feature>
<dbReference type="SUPFAM" id="SSF55486">
    <property type="entry name" value="Metalloproteases ('zincins'), catalytic domain"/>
    <property type="match status" value="1"/>
</dbReference>
<dbReference type="InterPro" id="IPR024079">
    <property type="entry name" value="MetalloPept_cat_dom_sf"/>
</dbReference>